<dbReference type="InterPro" id="IPR016181">
    <property type="entry name" value="Acyl_CoA_acyltransferase"/>
</dbReference>
<evidence type="ECO:0000313" key="5">
    <source>
        <dbReference type="Proteomes" id="UP000094974"/>
    </source>
</evidence>
<sequence>MIRVAKMEDGKGISKLLTQLGYPDTEFFIKDNMERLLTHPDEELMVYEDEGCIVAFISIHFIPQLGIRRDTALISYLVVDSTIRSKGIGKKLEEFATASARKRGCESIQVHCHSRRIDAHRFYERQGYKEAPKYFSKRLDNDGSNTR</sequence>
<dbReference type="InterPro" id="IPR050832">
    <property type="entry name" value="Bact_Acetyltransf"/>
</dbReference>
<reference evidence="5" key="1">
    <citation type="submission" date="2016-05" db="EMBL/GenBank/DDBJ databases">
        <title>Whole genome shotgun sequencing of cultured foodborne pathogen.</title>
        <authorList>
            <person name="Zheng J."/>
            <person name="Timme R."/>
            <person name="Allard M."/>
            <person name="Strain E."/>
            <person name="Luo Y."/>
            <person name="Brown E."/>
        </authorList>
    </citation>
    <scope>NUCLEOTIDE SEQUENCE [LARGE SCALE GENOMIC DNA]</scope>
    <source>
        <strain evidence="5">CFSAN034343</strain>
    </source>
</reference>
<protein>
    <submittedName>
        <fullName evidence="4">GNAT family acetyltransferase</fullName>
    </submittedName>
</protein>
<name>A0ABX2Z989_PAEPO</name>
<dbReference type="PANTHER" id="PTHR43877">
    <property type="entry name" value="AMINOALKYLPHOSPHONATE N-ACETYLTRANSFERASE-RELATED-RELATED"/>
    <property type="match status" value="1"/>
</dbReference>
<accession>A0ABX2Z989</accession>
<organism evidence="4 5">
    <name type="scientific">Paenibacillus polymyxa</name>
    <name type="common">Bacillus polymyxa</name>
    <dbReference type="NCBI Taxonomy" id="1406"/>
    <lineage>
        <taxon>Bacteria</taxon>
        <taxon>Bacillati</taxon>
        <taxon>Bacillota</taxon>
        <taxon>Bacilli</taxon>
        <taxon>Bacillales</taxon>
        <taxon>Paenibacillaceae</taxon>
        <taxon>Paenibacillus</taxon>
    </lineage>
</organism>
<dbReference type="Gene3D" id="3.40.630.30">
    <property type="match status" value="1"/>
</dbReference>
<comment type="caution">
    <text evidence="4">The sequence shown here is derived from an EMBL/GenBank/DDBJ whole genome shotgun (WGS) entry which is preliminary data.</text>
</comment>
<feature type="domain" description="N-acetyltransferase" evidence="3">
    <location>
        <begin position="1"/>
        <end position="147"/>
    </location>
</feature>
<dbReference type="RefSeq" id="WP_068941194.1">
    <property type="nucleotide sequence ID" value="NZ_LYND01000151.1"/>
</dbReference>
<evidence type="ECO:0000256" key="2">
    <source>
        <dbReference type="ARBA" id="ARBA00023315"/>
    </source>
</evidence>
<evidence type="ECO:0000259" key="3">
    <source>
        <dbReference type="PROSITE" id="PS51186"/>
    </source>
</evidence>
<evidence type="ECO:0000313" key="4">
    <source>
        <dbReference type="EMBL" id="ODA07383.1"/>
    </source>
</evidence>
<dbReference type="CDD" id="cd04301">
    <property type="entry name" value="NAT_SF"/>
    <property type="match status" value="1"/>
</dbReference>
<dbReference type="Pfam" id="PF00583">
    <property type="entry name" value="Acetyltransf_1"/>
    <property type="match status" value="1"/>
</dbReference>
<dbReference type="EMBL" id="LYND01000151">
    <property type="protein sequence ID" value="ODA07383.1"/>
    <property type="molecule type" value="Genomic_DNA"/>
</dbReference>
<keyword evidence="5" id="KW-1185">Reference proteome</keyword>
<dbReference type="PROSITE" id="PS51186">
    <property type="entry name" value="GNAT"/>
    <property type="match status" value="1"/>
</dbReference>
<dbReference type="SUPFAM" id="SSF55729">
    <property type="entry name" value="Acyl-CoA N-acyltransferases (Nat)"/>
    <property type="match status" value="1"/>
</dbReference>
<proteinExistence type="predicted"/>
<keyword evidence="1" id="KW-0808">Transferase</keyword>
<dbReference type="InterPro" id="IPR000182">
    <property type="entry name" value="GNAT_dom"/>
</dbReference>
<keyword evidence="2" id="KW-0012">Acyltransferase</keyword>
<dbReference type="Proteomes" id="UP000094974">
    <property type="component" value="Unassembled WGS sequence"/>
</dbReference>
<evidence type="ECO:0000256" key="1">
    <source>
        <dbReference type="ARBA" id="ARBA00022679"/>
    </source>
</evidence>
<gene>
    <name evidence="4" type="ORF">A7312_09855</name>
</gene>